<keyword evidence="6" id="KW-0653">Protein transport</keyword>
<dbReference type="STRING" id="1156394.T0S1L6"/>
<evidence type="ECO:0000256" key="2">
    <source>
        <dbReference type="ARBA" id="ARBA00008926"/>
    </source>
</evidence>
<dbReference type="GO" id="GO:0044614">
    <property type="term" value="C:nuclear pore cytoplasmic filaments"/>
    <property type="evidence" value="ECO:0007669"/>
    <property type="project" value="TreeGrafter"/>
</dbReference>
<keyword evidence="4" id="KW-0068">Autocatalytic cleavage</keyword>
<comment type="similarity">
    <text evidence="2">Belongs to the nucleoporin GLFG family.</text>
</comment>
<evidence type="ECO:0000256" key="4">
    <source>
        <dbReference type="ARBA" id="ARBA00022813"/>
    </source>
</evidence>
<keyword evidence="9" id="KW-0539">Nucleus</keyword>
<dbReference type="FunFam" id="1.10.10.2360:FF:000001">
    <property type="entry name" value="Nuclear pore complex protein Nup98-Nup96"/>
    <property type="match status" value="1"/>
</dbReference>
<dbReference type="GeneID" id="19944603"/>
<dbReference type="Proteomes" id="UP000030762">
    <property type="component" value="Unassembled WGS sequence"/>
</dbReference>
<dbReference type="SUPFAM" id="SSF82215">
    <property type="entry name" value="C-terminal autoproteolytic domain of nucleoporin nup98"/>
    <property type="match status" value="1"/>
</dbReference>
<name>T0S1L6_SAPDV</name>
<evidence type="ECO:0000256" key="7">
    <source>
        <dbReference type="ARBA" id="ARBA00023010"/>
    </source>
</evidence>
<dbReference type="eggNOG" id="KOG0845">
    <property type="taxonomic scope" value="Eukaryota"/>
</dbReference>
<feature type="compositionally biased region" description="Low complexity" evidence="10">
    <location>
        <begin position="488"/>
        <end position="505"/>
    </location>
</feature>
<comment type="subcellular location">
    <subcellularLocation>
        <location evidence="1">Nucleus</location>
        <location evidence="1">Nuclear pore complex</location>
    </subcellularLocation>
</comment>
<dbReference type="GO" id="GO:0006606">
    <property type="term" value="P:protein import into nucleus"/>
    <property type="evidence" value="ECO:0007669"/>
    <property type="project" value="TreeGrafter"/>
</dbReference>
<dbReference type="GO" id="GO:0034398">
    <property type="term" value="P:telomere tethering at nuclear periphery"/>
    <property type="evidence" value="ECO:0007669"/>
    <property type="project" value="TreeGrafter"/>
</dbReference>
<dbReference type="Gene3D" id="1.10.10.2360">
    <property type="match status" value="1"/>
</dbReference>
<evidence type="ECO:0000256" key="5">
    <source>
        <dbReference type="ARBA" id="ARBA00022816"/>
    </source>
</evidence>
<feature type="region of interest" description="Disordered" evidence="10">
    <location>
        <begin position="338"/>
        <end position="358"/>
    </location>
</feature>
<gene>
    <name evidence="12" type="ORF">SDRG_03876</name>
</gene>
<feature type="domain" description="Peptidase S59" evidence="11">
    <location>
        <begin position="942"/>
        <end position="1073"/>
    </location>
</feature>
<dbReference type="InterPro" id="IPR007230">
    <property type="entry name" value="Nup98_auto-Pept-S59_dom"/>
</dbReference>
<evidence type="ECO:0000256" key="9">
    <source>
        <dbReference type="ARBA" id="ARBA00023242"/>
    </source>
</evidence>
<dbReference type="Pfam" id="PF21240">
    <property type="entry name" value="Nup98_GLEBS"/>
    <property type="match status" value="1"/>
</dbReference>
<evidence type="ECO:0000259" key="11">
    <source>
        <dbReference type="PROSITE" id="PS51434"/>
    </source>
</evidence>
<feature type="compositionally biased region" description="Low complexity" evidence="10">
    <location>
        <begin position="342"/>
        <end position="352"/>
    </location>
</feature>
<feature type="region of interest" description="Disordered" evidence="10">
    <location>
        <begin position="439"/>
        <end position="522"/>
    </location>
</feature>
<accession>T0S1L6</accession>
<evidence type="ECO:0000256" key="8">
    <source>
        <dbReference type="ARBA" id="ARBA00023132"/>
    </source>
</evidence>
<dbReference type="GO" id="GO:0000973">
    <property type="term" value="P:post-transcriptional tethering of RNA polymerase II gene DNA at nuclear periphery"/>
    <property type="evidence" value="ECO:0007669"/>
    <property type="project" value="TreeGrafter"/>
</dbReference>
<keyword evidence="3" id="KW-0813">Transport</keyword>
<dbReference type="VEuPathDB" id="FungiDB:SDRG_03876"/>
<dbReference type="PROSITE" id="PS51434">
    <property type="entry name" value="NUP_C"/>
    <property type="match status" value="1"/>
</dbReference>
<dbReference type="InterPro" id="IPR036903">
    <property type="entry name" value="Nup98_auto-Pept-S59_dom_sf"/>
</dbReference>
<dbReference type="GO" id="GO:0003723">
    <property type="term" value="F:RNA binding"/>
    <property type="evidence" value="ECO:0007669"/>
    <property type="project" value="TreeGrafter"/>
</dbReference>
<dbReference type="PANTHER" id="PTHR23198">
    <property type="entry name" value="NUCLEOPORIN"/>
    <property type="match status" value="1"/>
</dbReference>
<feature type="compositionally biased region" description="Low complexity" evidence="10">
    <location>
        <begin position="462"/>
        <end position="478"/>
    </location>
</feature>
<dbReference type="EMBL" id="JH767140">
    <property type="protein sequence ID" value="EQC38918.1"/>
    <property type="molecule type" value="Genomic_DNA"/>
</dbReference>
<dbReference type="Gene3D" id="1.25.40.690">
    <property type="match status" value="1"/>
</dbReference>
<dbReference type="Gene3D" id="3.30.1610.10">
    <property type="entry name" value="Peptidase S59, nucleoporin"/>
    <property type="match status" value="1"/>
</dbReference>
<dbReference type="InterPro" id="IPR021967">
    <property type="entry name" value="Nup98_C"/>
</dbReference>
<keyword evidence="8" id="KW-0906">Nuclear pore complex</keyword>
<dbReference type="OrthoDB" id="3797628at2759"/>
<keyword evidence="5" id="KW-0509">mRNA transport</keyword>
<protein>
    <recommendedName>
        <fullName evidence="11">Peptidase S59 domain-containing protein</fullName>
    </recommendedName>
</protein>
<dbReference type="GO" id="GO:0017056">
    <property type="term" value="F:structural constituent of nuclear pore"/>
    <property type="evidence" value="ECO:0007669"/>
    <property type="project" value="InterPro"/>
</dbReference>
<dbReference type="GO" id="GO:0006405">
    <property type="term" value="P:RNA export from nucleus"/>
    <property type="evidence" value="ECO:0007669"/>
    <property type="project" value="TreeGrafter"/>
</dbReference>
<dbReference type="GO" id="GO:0051028">
    <property type="term" value="P:mRNA transport"/>
    <property type="evidence" value="ECO:0007669"/>
    <property type="project" value="UniProtKB-KW"/>
</dbReference>
<keyword evidence="7" id="KW-0811">Translocation</keyword>
<evidence type="ECO:0000256" key="6">
    <source>
        <dbReference type="ARBA" id="ARBA00022927"/>
    </source>
</evidence>
<dbReference type="OMA" id="PMGKGLN"/>
<evidence type="ECO:0000313" key="12">
    <source>
        <dbReference type="EMBL" id="EQC38918.1"/>
    </source>
</evidence>
<feature type="compositionally biased region" description="Polar residues" evidence="10">
    <location>
        <begin position="512"/>
        <end position="522"/>
    </location>
</feature>
<evidence type="ECO:0000256" key="10">
    <source>
        <dbReference type="SAM" id="MobiDB-lite"/>
    </source>
</evidence>
<sequence length="1747" mass="177403">MAFRGFGAAAPAAGGFGGFGAPAQPATGFGASQPSTGFGGFGAAPATGAASPFGAAPAAASPFGGGANSSPAFGTSSTFGASTTSAFGAPAAPATSAFGNTSAGTSVGFGGFGAAPQQQTSAFGAAAAPAASPFGPTPTTAAASPFGGGGGMFGAAAPKPAFGTGGFGSTATTSTFGATSAPGAFGAPTQQTSAFGAPASTGFGSSGFGAQPSTGFGAAPSAFGAPAQQTSAFGSAAASPFGAAPATTSAFGAQPTSAFGGGGGFGAQANSAPQCGTGNPPYVTSSEQESEKGKPATTIHYQSISKMPQYQHKSVEELRWEDYLKRTDPAAAQQQANLVPNTGATASTTTSTGFGGFGAAPTTTTGAFGAKPPLGGGGFGSTTTSAFGAAPGAFGSQQTSAFGSQPAAPSAFGSGGFGSQQPAAGGFGSTATNSMFGNTTTSAFGAQPAQPQTNSAFGGFGATNTNTTTSGFGTASPGGAFGSGGFGSQQPTAGGFGTGTTTTTGAFGGFGQSTTSPAQTTNAFGGSNSAFSFAKPSTPAAGAFGSTAPSTSAFSFSATPSTPATTGGLFGASNTTSGTAGGFGSFGAPKPQTSTFGGFGSTTATPPTTGGFGTPTTGTSMFGGGSTASTTPAPFSFGGSSNTTSGFGSTPGASLFNKPAATGGATQGFGGSLFSTPGGFGAPTQTGGFGQPTAPAAPTTLVAGHDANPYGAGSFGAGLIEQQIKTTLTLPVPNAMPRSKAVDAVEYQRPSSLMRPVATVPTFLSVPKTTVSAPTPARRLLDETASAPAADFSFATTKFKSIATKQLNIDTPPKVRRVPPPTAPHVIPAETEASSTAATVTLSVSLPSKTTLEVQVDALATGADVRALIGEKAGLTGAFDVHFDGAPINASMTAASFAHGSLEVVAAQPFVSFDSFYASATSASTSAFASVAENPLAPTLTKEGYYTMPDLSQLRTMTTKELQNVDNFAVGCKGLGCVQWYGATDVTNLNLDDLVLFSTREVVVYPDEDSKHALGSGLNRPALVELLQVYPPTQDAKREKYIERVIARTETMDATHVDYNPDAGVWKFRVEHFSRYGLDDDESDDEQATATDAAGLQQVATQLQLNPHRLHELSAMYLPSEAEKVVTPVPTLSASRLAVVEPVPATPSAPVPRSLTVYPVVTPSTSTVLGLWNAPLKSLDLGIFLGRSFRASFGPQGDLVTTHAAQRVAIYARTPATGTSLLTAHRSVSRQDPLSYHVTLPADVSGLLSGFTSAATTGHDGLLWGLVAALYGQEHGAPYLAPISNAPLTLNDLPAFDRRHTYLNQWFEKAVTCPTSSSMPSLQNVLSLLCQHRLVDAASMAASLGNFRLATLIAQASTHRDGDFRAALLQQLEAWATNDALQFMEPELAWIYSLLAGSFAVVTQRLSHLDWLQSLAIVFWFAQGPQSLASAVDTFTRAVAAQQCKPPLLHLKSDPIMELLNVAVGAKASLVPLLNVLEADAAWHLYDVLSHLPGQSLRLSPKQAALLTSNYISTLLDAGRVADAIYVGLTIPDAAARKATVLSLLHKAGATDGLLASLHDLVPTEWFHDAMATSAMAIGAHVSAVDHYMRAGNYDHAHRVLLLHVAIPRLFRGETAELGSTLQALEPHQAAIPLWARYGAVVLSYLRLRESPHIATRHVVLSVCRKLKEWQTQPLAHLGHEHALLERAVLANMLTYMTSTAVALEQALDESASGQWLGQLQGYVQADCFGEGFRATSLMHVGASLVE</sequence>
<dbReference type="InParanoid" id="T0S1L6"/>
<evidence type="ECO:0000256" key="3">
    <source>
        <dbReference type="ARBA" id="ARBA00022448"/>
    </source>
</evidence>
<feature type="compositionally biased region" description="Polar residues" evidence="10">
    <location>
        <begin position="439"/>
        <end position="455"/>
    </location>
</feature>
<dbReference type="GO" id="GO:0008139">
    <property type="term" value="F:nuclear localization sequence binding"/>
    <property type="evidence" value="ECO:0007669"/>
    <property type="project" value="TreeGrafter"/>
</dbReference>
<dbReference type="Pfam" id="PF12110">
    <property type="entry name" value="Nup96"/>
    <property type="match status" value="1"/>
</dbReference>
<dbReference type="InterPro" id="IPR037665">
    <property type="entry name" value="Nucleoporin_S59-like"/>
</dbReference>
<dbReference type="RefSeq" id="XP_008607742.1">
    <property type="nucleotide sequence ID" value="XM_008609520.1"/>
</dbReference>
<dbReference type="PANTHER" id="PTHR23198:SF6">
    <property type="entry name" value="NUCLEAR PORE COMPLEX PROTEIN NUP98-NUP96"/>
    <property type="match status" value="1"/>
</dbReference>
<organism evidence="12 13">
    <name type="scientific">Saprolegnia diclina (strain VS20)</name>
    <dbReference type="NCBI Taxonomy" id="1156394"/>
    <lineage>
        <taxon>Eukaryota</taxon>
        <taxon>Sar</taxon>
        <taxon>Stramenopiles</taxon>
        <taxon>Oomycota</taxon>
        <taxon>Saprolegniomycetes</taxon>
        <taxon>Saprolegniales</taxon>
        <taxon>Saprolegniaceae</taxon>
        <taxon>Saprolegnia</taxon>
    </lineage>
</organism>
<evidence type="ECO:0000256" key="1">
    <source>
        <dbReference type="ARBA" id="ARBA00004567"/>
    </source>
</evidence>
<reference evidence="12 13" key="1">
    <citation type="submission" date="2012-04" db="EMBL/GenBank/DDBJ databases">
        <title>The Genome Sequence of Saprolegnia declina VS20.</title>
        <authorList>
            <consortium name="The Broad Institute Genome Sequencing Platform"/>
            <person name="Russ C."/>
            <person name="Nusbaum C."/>
            <person name="Tyler B."/>
            <person name="van West P."/>
            <person name="Dieguez-Uribeondo J."/>
            <person name="de Bruijn I."/>
            <person name="Tripathy S."/>
            <person name="Jiang R."/>
            <person name="Young S.K."/>
            <person name="Zeng Q."/>
            <person name="Gargeya S."/>
            <person name="Fitzgerald M."/>
            <person name="Haas B."/>
            <person name="Abouelleil A."/>
            <person name="Alvarado L."/>
            <person name="Arachchi H.M."/>
            <person name="Berlin A."/>
            <person name="Chapman S.B."/>
            <person name="Goldberg J."/>
            <person name="Griggs A."/>
            <person name="Gujja S."/>
            <person name="Hansen M."/>
            <person name="Howarth C."/>
            <person name="Imamovic A."/>
            <person name="Larimer J."/>
            <person name="McCowen C."/>
            <person name="Montmayeur A."/>
            <person name="Murphy C."/>
            <person name="Neiman D."/>
            <person name="Pearson M."/>
            <person name="Priest M."/>
            <person name="Roberts A."/>
            <person name="Saif S."/>
            <person name="Shea T."/>
            <person name="Sisk P."/>
            <person name="Sykes S."/>
            <person name="Wortman J."/>
            <person name="Nusbaum C."/>
            <person name="Birren B."/>
        </authorList>
    </citation>
    <scope>NUCLEOTIDE SEQUENCE [LARGE SCALE GENOMIC DNA]</scope>
    <source>
        <strain evidence="12 13">VS20</strain>
    </source>
</reference>
<proteinExistence type="inferred from homology"/>
<evidence type="ECO:0000313" key="13">
    <source>
        <dbReference type="Proteomes" id="UP000030762"/>
    </source>
</evidence>
<dbReference type="Pfam" id="PF04096">
    <property type="entry name" value="Nucleoporin2"/>
    <property type="match status" value="1"/>
</dbReference>
<keyword evidence="13" id="KW-1185">Reference proteome</keyword>